<dbReference type="PROSITE" id="PS52038">
    <property type="entry name" value="TOPO_IB_2"/>
    <property type="match status" value="1"/>
</dbReference>
<dbReference type="SUPFAM" id="SSF55869">
    <property type="entry name" value="DNA topoisomerase I domain"/>
    <property type="match status" value="1"/>
</dbReference>
<evidence type="ECO:0000259" key="9">
    <source>
        <dbReference type="Pfam" id="PF21338"/>
    </source>
</evidence>
<dbReference type="Gene3D" id="3.90.15.10">
    <property type="entry name" value="Topoisomerase I, Chain A, domain 3"/>
    <property type="match status" value="1"/>
</dbReference>
<organism evidence="10 11">
    <name type="scientific">Anaeromyxobacter paludicola</name>
    <dbReference type="NCBI Taxonomy" id="2918171"/>
    <lineage>
        <taxon>Bacteria</taxon>
        <taxon>Pseudomonadati</taxon>
        <taxon>Myxococcota</taxon>
        <taxon>Myxococcia</taxon>
        <taxon>Myxococcales</taxon>
        <taxon>Cystobacterineae</taxon>
        <taxon>Anaeromyxobacteraceae</taxon>
        <taxon>Anaeromyxobacter</taxon>
    </lineage>
</organism>
<dbReference type="PRINTS" id="PR00416">
    <property type="entry name" value="EUTPISMRASEI"/>
</dbReference>
<name>A0ABM7XF14_9BACT</name>
<feature type="region of interest" description="Disordered" evidence="7">
    <location>
        <begin position="352"/>
        <end position="396"/>
    </location>
</feature>
<keyword evidence="11" id="KW-1185">Reference proteome</keyword>
<keyword evidence="4" id="KW-0799">Topoisomerase</keyword>
<comment type="catalytic activity">
    <reaction evidence="1">
        <text>ATP-independent breakage of single-stranded DNA, followed by passage and rejoining.</text>
        <dbReference type="EC" id="5.6.2.1"/>
    </reaction>
</comment>
<gene>
    <name evidence="10" type="ORF">AMPC_36020</name>
</gene>
<dbReference type="Pfam" id="PF01028">
    <property type="entry name" value="Topoisom_I"/>
    <property type="match status" value="1"/>
</dbReference>
<sequence>MNQLERLSTRGYRRVGSPEKGFRWIDPEGRAAAGEELERLRALALPPAWTDVHASPVPGAKLQAVGRDRAGRWQYRYHDAFTRRRAEAKYRRLLRFAAALPRLRAAVERDLLLPGLPRERALAAAVRLLGSCFMRAGSKVYAERNRSYGIATLRKHHVTVERDVVRFDYPGKSGRRHVRELRDLRVARVVREMLKLPGPELFLFLADDGPVDVRRRHINQYVKEVMGGPFTAKDFRTWAGTVICASELARRRREMIPGRTDPARVLTAAVRETAARLGNTPAVCRSSYIAPQVLSAWRQGRVVSRPFRSVEEFALEGRGLHASERSLLALLRAAVPHAPRPRQVLDGAIAFPRRPRHAAPEEKACRARRSTPSARSPSSPGYRSTRSGRGSGATGW</sequence>
<evidence type="ECO:0000256" key="4">
    <source>
        <dbReference type="ARBA" id="ARBA00023029"/>
    </source>
</evidence>
<dbReference type="InterPro" id="IPR035447">
    <property type="entry name" value="DNA_topo_I_N_sf"/>
</dbReference>
<proteinExistence type="inferred from homology"/>
<evidence type="ECO:0000313" key="10">
    <source>
        <dbReference type="EMBL" id="BDG10489.1"/>
    </source>
</evidence>
<dbReference type="Gene3D" id="3.30.66.10">
    <property type="entry name" value="DNA topoisomerase I domain"/>
    <property type="match status" value="1"/>
</dbReference>
<protein>
    <recommendedName>
        <fullName evidence="3">DNA topoisomerase</fullName>
        <ecNumber evidence="3">5.6.2.1</ecNumber>
    </recommendedName>
</protein>
<accession>A0ABM7XF14</accession>
<keyword evidence="6" id="KW-0413">Isomerase</keyword>
<evidence type="ECO:0000256" key="6">
    <source>
        <dbReference type="ARBA" id="ARBA00023235"/>
    </source>
</evidence>
<dbReference type="Proteomes" id="UP001162734">
    <property type="component" value="Chromosome"/>
</dbReference>
<comment type="similarity">
    <text evidence="2">Belongs to the type IB topoisomerase family.</text>
</comment>
<keyword evidence="5" id="KW-0238">DNA-binding</keyword>
<dbReference type="SUPFAM" id="SSF56349">
    <property type="entry name" value="DNA breaking-rejoining enzymes"/>
    <property type="match status" value="1"/>
</dbReference>
<evidence type="ECO:0000256" key="3">
    <source>
        <dbReference type="ARBA" id="ARBA00012891"/>
    </source>
</evidence>
<dbReference type="InterPro" id="IPR013500">
    <property type="entry name" value="TopoI_cat_euk"/>
</dbReference>
<dbReference type="Gene3D" id="1.10.132.120">
    <property type="match status" value="1"/>
</dbReference>
<evidence type="ECO:0000256" key="7">
    <source>
        <dbReference type="SAM" id="MobiDB-lite"/>
    </source>
</evidence>
<dbReference type="InterPro" id="IPR001631">
    <property type="entry name" value="TopoI"/>
</dbReference>
<feature type="domain" description="DNA topoisomerase IB N-terminal" evidence="9">
    <location>
        <begin position="21"/>
        <end position="68"/>
    </location>
</feature>
<evidence type="ECO:0000256" key="5">
    <source>
        <dbReference type="ARBA" id="ARBA00023125"/>
    </source>
</evidence>
<dbReference type="InterPro" id="IPR014711">
    <property type="entry name" value="TopoI_cat_a-hlx-sub_euk"/>
</dbReference>
<evidence type="ECO:0000256" key="1">
    <source>
        <dbReference type="ARBA" id="ARBA00000213"/>
    </source>
</evidence>
<evidence type="ECO:0000259" key="8">
    <source>
        <dbReference type="Pfam" id="PF01028"/>
    </source>
</evidence>
<dbReference type="InterPro" id="IPR011010">
    <property type="entry name" value="DNA_brk_join_enz"/>
</dbReference>
<evidence type="ECO:0000256" key="2">
    <source>
        <dbReference type="ARBA" id="ARBA00006645"/>
    </source>
</evidence>
<evidence type="ECO:0000313" key="11">
    <source>
        <dbReference type="Proteomes" id="UP001162734"/>
    </source>
</evidence>
<dbReference type="RefSeq" id="WP_248342998.1">
    <property type="nucleotide sequence ID" value="NZ_AP025592.1"/>
</dbReference>
<feature type="compositionally biased region" description="Low complexity" evidence="7">
    <location>
        <begin position="370"/>
        <end position="388"/>
    </location>
</feature>
<dbReference type="EC" id="5.6.2.1" evidence="3"/>
<feature type="domain" description="DNA topoisomerase I catalytic core eukaryotic-type" evidence="8">
    <location>
        <begin position="84"/>
        <end position="285"/>
    </location>
</feature>
<dbReference type="EMBL" id="AP025592">
    <property type="protein sequence ID" value="BDG10489.1"/>
    <property type="molecule type" value="Genomic_DNA"/>
</dbReference>
<dbReference type="InterPro" id="IPR049331">
    <property type="entry name" value="Top1B_N_bact"/>
</dbReference>
<dbReference type="Pfam" id="PF21338">
    <property type="entry name" value="Top1B_N_bact"/>
    <property type="match status" value="1"/>
</dbReference>
<reference evidence="11" key="1">
    <citation type="journal article" date="2022" name="Int. J. Syst. Evol. Microbiol.">
        <title>Anaeromyxobacter oryzae sp. nov., Anaeromyxobacter diazotrophicus sp. nov. and Anaeromyxobacter paludicola sp. nov., isolated from paddy soils.</title>
        <authorList>
            <person name="Itoh H."/>
            <person name="Xu Z."/>
            <person name="Mise K."/>
            <person name="Masuda Y."/>
            <person name="Ushijima N."/>
            <person name="Hayakawa C."/>
            <person name="Shiratori Y."/>
            <person name="Senoo K."/>
        </authorList>
    </citation>
    <scope>NUCLEOTIDE SEQUENCE [LARGE SCALE GENOMIC DNA]</scope>
    <source>
        <strain evidence="11">Red630</strain>
    </source>
</reference>